<keyword evidence="3" id="KW-1185">Reference proteome</keyword>
<evidence type="ECO:0000313" key="2">
    <source>
        <dbReference type="EMBL" id="AUJ31294.1"/>
    </source>
</evidence>
<name>A0A3S6QT70_9LACO</name>
<accession>A0A3S6QT70</accession>
<dbReference type="AlphaFoldDB" id="A0A3S6QT70"/>
<dbReference type="SUPFAM" id="SSF55729">
    <property type="entry name" value="Acyl-CoA N-acyltransferases (Nat)"/>
    <property type="match status" value="1"/>
</dbReference>
<dbReference type="InterPro" id="IPR016181">
    <property type="entry name" value="Acyl_CoA_acyltransferase"/>
</dbReference>
<evidence type="ECO:0000313" key="3">
    <source>
        <dbReference type="Proteomes" id="UP000324497"/>
    </source>
</evidence>
<dbReference type="GO" id="GO:0016747">
    <property type="term" value="F:acyltransferase activity, transferring groups other than amino-acyl groups"/>
    <property type="evidence" value="ECO:0007669"/>
    <property type="project" value="InterPro"/>
</dbReference>
<dbReference type="KEGG" id="lng:BSQ50_01130"/>
<dbReference type="PROSITE" id="PS51186">
    <property type="entry name" value="GNAT"/>
    <property type="match status" value="1"/>
</dbReference>
<dbReference type="InterPro" id="IPR000182">
    <property type="entry name" value="GNAT_dom"/>
</dbReference>
<proteinExistence type="predicted"/>
<evidence type="ECO:0000259" key="1">
    <source>
        <dbReference type="PROSITE" id="PS51186"/>
    </source>
</evidence>
<dbReference type="PANTHER" id="PTHR43792">
    <property type="entry name" value="GNAT FAMILY, PUTATIVE (AFU_ORTHOLOGUE AFUA_3G00765)-RELATED-RELATED"/>
    <property type="match status" value="1"/>
</dbReference>
<dbReference type="Gene3D" id="3.40.630.30">
    <property type="match status" value="1"/>
</dbReference>
<sequence length="176" mass="19834">MEDIIKTNRLKLRQVSSADLEDLFDYASQPTVAAAAGFDCCQTFEQAKRFMKDLAVPETWVLELISSQRVIGNICLFTTSNALGEPDLRKRLLGYALNQDYWNLGYMTEALQGVAVWATQKKVKEIGAVVSIDNIASQRVLEKNQFVMQSAFKAPLGTELKLQPVIYYQKNVTEVF</sequence>
<dbReference type="GeneID" id="78522490"/>
<reference evidence="2 3" key="1">
    <citation type="submission" date="2016-11" db="EMBL/GenBank/DDBJ databases">
        <title>Interaction between Lactobacillus species and yeast in water kefir.</title>
        <authorList>
            <person name="Behr J."/>
            <person name="Xu D."/>
            <person name="Vogel R.F."/>
        </authorList>
    </citation>
    <scope>NUCLEOTIDE SEQUENCE [LARGE SCALE GENOMIC DNA]</scope>
    <source>
        <strain evidence="2 3">TMW 1.1827</strain>
    </source>
</reference>
<organism evidence="2 3">
    <name type="scientific">Liquorilactobacillus nagelii</name>
    <dbReference type="NCBI Taxonomy" id="82688"/>
    <lineage>
        <taxon>Bacteria</taxon>
        <taxon>Bacillati</taxon>
        <taxon>Bacillota</taxon>
        <taxon>Bacilli</taxon>
        <taxon>Lactobacillales</taxon>
        <taxon>Lactobacillaceae</taxon>
        <taxon>Liquorilactobacillus</taxon>
    </lineage>
</organism>
<protein>
    <recommendedName>
        <fullName evidence="1">N-acetyltransferase domain-containing protein</fullName>
    </recommendedName>
</protein>
<dbReference type="EMBL" id="CP018180">
    <property type="protein sequence ID" value="AUJ31294.1"/>
    <property type="molecule type" value="Genomic_DNA"/>
</dbReference>
<feature type="domain" description="N-acetyltransferase" evidence="1">
    <location>
        <begin position="10"/>
        <end position="173"/>
    </location>
</feature>
<dbReference type="Proteomes" id="UP000324497">
    <property type="component" value="Chromosome"/>
</dbReference>
<gene>
    <name evidence="2" type="ORF">BSQ50_01130</name>
</gene>
<dbReference type="RefSeq" id="WP_057886656.1">
    <property type="nucleotide sequence ID" value="NZ_CP018180.1"/>
</dbReference>
<dbReference type="Pfam" id="PF13302">
    <property type="entry name" value="Acetyltransf_3"/>
    <property type="match status" value="1"/>
</dbReference>
<dbReference type="InterPro" id="IPR051531">
    <property type="entry name" value="N-acetyltransferase"/>
</dbReference>